<proteinExistence type="predicted"/>
<dbReference type="Proteomes" id="UP000178797">
    <property type="component" value="Unassembled WGS sequence"/>
</dbReference>
<dbReference type="Pfam" id="PF13649">
    <property type="entry name" value="Methyltransf_25"/>
    <property type="match status" value="1"/>
</dbReference>
<keyword evidence="1 5" id="KW-0489">Methyltransferase</keyword>
<organism evidence="5 6">
    <name type="scientific">Candidatus Schekmanbacteria bacterium RBG_16_38_10</name>
    <dbReference type="NCBI Taxonomy" id="1817879"/>
    <lineage>
        <taxon>Bacteria</taxon>
        <taxon>Candidatus Schekmaniibacteriota</taxon>
    </lineage>
</organism>
<dbReference type="CDD" id="cd02440">
    <property type="entry name" value="AdoMet_MTases"/>
    <property type="match status" value="1"/>
</dbReference>
<dbReference type="PANTHER" id="PTHR43464">
    <property type="entry name" value="METHYLTRANSFERASE"/>
    <property type="match status" value="1"/>
</dbReference>
<evidence type="ECO:0000256" key="1">
    <source>
        <dbReference type="ARBA" id="ARBA00022603"/>
    </source>
</evidence>
<dbReference type="EMBL" id="MGDE01000188">
    <property type="protein sequence ID" value="OGL44346.1"/>
    <property type="molecule type" value="Genomic_DNA"/>
</dbReference>
<dbReference type="GO" id="GO:0008168">
    <property type="term" value="F:methyltransferase activity"/>
    <property type="evidence" value="ECO:0007669"/>
    <property type="project" value="UniProtKB-KW"/>
</dbReference>
<dbReference type="Gene3D" id="3.40.50.150">
    <property type="entry name" value="Vaccinia Virus protein VP39"/>
    <property type="match status" value="1"/>
</dbReference>
<keyword evidence="3" id="KW-0949">S-adenosyl-L-methionine</keyword>
<sequence>MATVEDVKRFWNGRPCNIRHSPKHVGTREYFDEVEARKYFVEPHILQFAQFNRWKGKKVLEIGCGIGTDAVNFARAGADYTAIELSEESLNLTKQRFEVYGLKGTFYVGNSEELDRIIPPNIFDLVYSFGVIHHTPHPDRVVSAAKKYMNHDSEFRVMLYAKNSWKTFMIEAGFEQPEAQNGCPIADTFSHVEIMELLKDYHILSIEQDHIFPYIIEKYKHYEYVKQPWFEAMPEEMFLVLEKKLGWHTLIVARLK</sequence>
<dbReference type="InterPro" id="IPR029063">
    <property type="entry name" value="SAM-dependent_MTases_sf"/>
</dbReference>
<dbReference type="AlphaFoldDB" id="A0A1F7RS08"/>
<evidence type="ECO:0000259" key="4">
    <source>
        <dbReference type="Pfam" id="PF13649"/>
    </source>
</evidence>
<dbReference type="GO" id="GO:0032259">
    <property type="term" value="P:methylation"/>
    <property type="evidence" value="ECO:0007669"/>
    <property type="project" value="UniProtKB-KW"/>
</dbReference>
<evidence type="ECO:0000256" key="2">
    <source>
        <dbReference type="ARBA" id="ARBA00022679"/>
    </source>
</evidence>
<dbReference type="InterPro" id="IPR041698">
    <property type="entry name" value="Methyltransf_25"/>
</dbReference>
<evidence type="ECO:0000313" key="6">
    <source>
        <dbReference type="Proteomes" id="UP000178797"/>
    </source>
</evidence>
<name>A0A1F7RS08_9BACT</name>
<keyword evidence="2 5" id="KW-0808">Transferase</keyword>
<feature type="domain" description="Methyltransferase" evidence="4">
    <location>
        <begin position="59"/>
        <end position="145"/>
    </location>
</feature>
<accession>A0A1F7RS08</accession>
<gene>
    <name evidence="5" type="ORF">A2W05_07890</name>
</gene>
<dbReference type="SUPFAM" id="SSF53335">
    <property type="entry name" value="S-adenosyl-L-methionine-dependent methyltransferases"/>
    <property type="match status" value="1"/>
</dbReference>
<dbReference type="PANTHER" id="PTHR43464:SF19">
    <property type="entry name" value="UBIQUINONE BIOSYNTHESIS O-METHYLTRANSFERASE, MITOCHONDRIAL"/>
    <property type="match status" value="1"/>
</dbReference>
<protein>
    <submittedName>
        <fullName evidence="5">Methyltransferase type 12</fullName>
    </submittedName>
</protein>
<comment type="caution">
    <text evidence="5">The sequence shown here is derived from an EMBL/GenBank/DDBJ whole genome shotgun (WGS) entry which is preliminary data.</text>
</comment>
<evidence type="ECO:0000256" key="3">
    <source>
        <dbReference type="ARBA" id="ARBA00022691"/>
    </source>
</evidence>
<reference evidence="5 6" key="1">
    <citation type="journal article" date="2016" name="Nat. Commun.">
        <title>Thousands of microbial genomes shed light on interconnected biogeochemical processes in an aquifer system.</title>
        <authorList>
            <person name="Anantharaman K."/>
            <person name="Brown C.T."/>
            <person name="Hug L.A."/>
            <person name="Sharon I."/>
            <person name="Castelle C.J."/>
            <person name="Probst A.J."/>
            <person name="Thomas B.C."/>
            <person name="Singh A."/>
            <person name="Wilkins M.J."/>
            <person name="Karaoz U."/>
            <person name="Brodie E.L."/>
            <person name="Williams K.H."/>
            <person name="Hubbard S.S."/>
            <person name="Banfield J.F."/>
        </authorList>
    </citation>
    <scope>NUCLEOTIDE SEQUENCE [LARGE SCALE GENOMIC DNA]</scope>
</reference>
<evidence type="ECO:0000313" key="5">
    <source>
        <dbReference type="EMBL" id="OGL44346.1"/>
    </source>
</evidence>